<reference evidence="5" key="1">
    <citation type="journal article" date="2022" name="Forests">
        <title>Identification of Endophytic Microbiota of Phytoplasma-Infected Russian Olive Trees Elaeagnus angustifolia L. in the Northwest of Iran.</title>
        <authorList>
            <person name="Azizpour N."/>
            <person name="Nematollahi S."/>
            <person name="Khakvar R."/>
            <person name="Jamshidi M."/>
            <person name="Norouzi-Beirami M.H."/>
        </authorList>
    </citation>
    <scope>NUCLEOTIDE SEQUENCE [LARGE SCALE GENOMIC DNA]</scope>
    <source>
        <strain evidence="5">TBZ1</strain>
    </source>
</reference>
<keyword evidence="1" id="KW-0547">Nucleotide-binding</keyword>
<dbReference type="PANTHER" id="PTHR11772">
    <property type="entry name" value="ASPARAGINE SYNTHETASE"/>
    <property type="match status" value="1"/>
</dbReference>
<organism evidence="4 5">
    <name type="scientific">'Elaeagnus angustifolia' witches'-broom phytoplasma</name>
    <dbReference type="NCBI Taxonomy" id="1538355"/>
    <lineage>
        <taxon>Bacteria</taxon>
        <taxon>Bacillati</taxon>
        <taxon>Mycoplasmatota</taxon>
        <taxon>Mollicutes</taxon>
        <taxon>Acholeplasmatales</taxon>
        <taxon>Acholeplasmataceae</taxon>
        <taxon>Candidatus Phytoplasma</taxon>
        <taxon>16SrI (Aster yellows group)</taxon>
    </lineage>
</organism>
<sequence length="289" mass="32737">AVGLKGAPDLKAAKEVVNHLGTVHHEINFTIQEGIDALKDVIYHIETYDITTIRASIPMYLMARKIKAMGIKMVLSGEGADEIFGGYLYFHKTPNAQEFNKETVRKLASLHLYDCARANKAMSAWGVEARVPFLDKNFLDVAMRLNPKDKMCGTNGKIEKHILRQTFESYLPIPKKILWRQKEQFSDGVGYSWIDALKQLAQTKIIDTQLKNTYVRFPYNTPTNKEGYMYREIFETLFPLPSAISLVPGGPSIACCTAKAIEWDKAFKQINDPSGRAALRMHNEAYKDK</sequence>
<evidence type="ECO:0000313" key="5">
    <source>
        <dbReference type="Proteomes" id="UP000707147"/>
    </source>
</evidence>
<protein>
    <submittedName>
        <fullName evidence="4">Asparagine synthase B</fullName>
    </submittedName>
</protein>
<gene>
    <name evidence="4" type="primary">asnB</name>
    <name evidence="4" type="ORF">KEC49_01435</name>
</gene>
<evidence type="ECO:0000256" key="2">
    <source>
        <dbReference type="ARBA" id="ARBA00022840"/>
    </source>
</evidence>
<keyword evidence="5" id="KW-1185">Reference proteome</keyword>
<proteinExistence type="predicted"/>
<name>A0ABS5VAZ7_9MOLU</name>
<evidence type="ECO:0000256" key="1">
    <source>
        <dbReference type="ARBA" id="ARBA00022741"/>
    </source>
</evidence>
<evidence type="ECO:0000259" key="3">
    <source>
        <dbReference type="Pfam" id="PF00733"/>
    </source>
</evidence>
<feature type="domain" description="Asparagine synthetase" evidence="3">
    <location>
        <begin position="93"/>
        <end position="243"/>
    </location>
</feature>
<dbReference type="InterPro" id="IPR050795">
    <property type="entry name" value="Asn_Synthetase"/>
</dbReference>
<keyword evidence="2" id="KW-0067">ATP-binding</keyword>
<dbReference type="Pfam" id="PF00733">
    <property type="entry name" value="Asn_synthase"/>
    <property type="match status" value="1"/>
</dbReference>
<dbReference type="CDD" id="cd01991">
    <property type="entry name" value="Asn_synthase_B_C"/>
    <property type="match status" value="1"/>
</dbReference>
<dbReference type="InterPro" id="IPR014729">
    <property type="entry name" value="Rossmann-like_a/b/a_fold"/>
</dbReference>
<comment type="caution">
    <text evidence="4">The sequence shown here is derived from an EMBL/GenBank/DDBJ whole genome shotgun (WGS) entry which is preliminary data.</text>
</comment>
<dbReference type="Proteomes" id="UP000707147">
    <property type="component" value="Unassembled WGS sequence"/>
</dbReference>
<dbReference type="PANTHER" id="PTHR11772:SF2">
    <property type="entry name" value="ASPARAGINE SYNTHETASE [GLUTAMINE-HYDROLYZING]"/>
    <property type="match status" value="1"/>
</dbReference>
<dbReference type="Gene3D" id="3.40.50.620">
    <property type="entry name" value="HUPs"/>
    <property type="match status" value="1"/>
</dbReference>
<evidence type="ECO:0000313" key="4">
    <source>
        <dbReference type="EMBL" id="MBT1576830.1"/>
    </source>
</evidence>
<dbReference type="SUPFAM" id="SSF52402">
    <property type="entry name" value="Adenine nucleotide alpha hydrolases-like"/>
    <property type="match status" value="1"/>
</dbReference>
<dbReference type="InterPro" id="IPR001962">
    <property type="entry name" value="Asn_synthase"/>
</dbReference>
<dbReference type="EMBL" id="JAHFWK010000014">
    <property type="protein sequence ID" value="MBT1576830.1"/>
    <property type="molecule type" value="Genomic_DNA"/>
</dbReference>
<accession>A0ABS5VAZ7</accession>
<feature type="non-terminal residue" evidence="4">
    <location>
        <position position="1"/>
    </location>
</feature>